<dbReference type="PANTHER" id="PTHR45902">
    <property type="entry name" value="LATROPHILIN RECEPTOR-LIKE PROTEIN A"/>
    <property type="match status" value="1"/>
</dbReference>
<dbReference type="EnsemblMetazoa" id="AGAP001100-RA">
    <property type="protein sequence ID" value="AGAP001100-PA"/>
    <property type="gene ID" value="AGAP001100"/>
</dbReference>
<keyword evidence="3" id="KW-1133">Transmembrane helix</keyword>
<dbReference type="GO" id="GO:0007166">
    <property type="term" value="P:cell surface receptor signaling pathway"/>
    <property type="evidence" value="ECO:0007669"/>
    <property type="project" value="InterPro"/>
</dbReference>
<dbReference type="PROSITE" id="PS50261">
    <property type="entry name" value="G_PROTEIN_RECEP_F2_4"/>
    <property type="match status" value="1"/>
</dbReference>
<organism evidence="6 7">
    <name type="scientific">Anopheles gambiae</name>
    <name type="common">African malaria mosquito</name>
    <dbReference type="NCBI Taxonomy" id="7165"/>
    <lineage>
        <taxon>Eukaryota</taxon>
        <taxon>Metazoa</taxon>
        <taxon>Ecdysozoa</taxon>
        <taxon>Arthropoda</taxon>
        <taxon>Hexapoda</taxon>
        <taxon>Insecta</taxon>
        <taxon>Pterygota</taxon>
        <taxon>Neoptera</taxon>
        <taxon>Endopterygota</taxon>
        <taxon>Diptera</taxon>
        <taxon>Nematocera</taxon>
        <taxon>Culicoidea</taxon>
        <taxon>Culicidae</taxon>
        <taxon>Anophelinae</taxon>
        <taxon>Anopheles</taxon>
    </lineage>
</organism>
<keyword evidence="2" id="KW-0812">Transmembrane</keyword>
<comment type="subcellular location">
    <subcellularLocation>
        <location evidence="1">Membrane</location>
        <topology evidence="1">Multi-pass membrane protein</topology>
    </subcellularLocation>
</comment>
<reference evidence="6" key="3">
    <citation type="submission" date="2020-05" db="UniProtKB">
        <authorList>
            <consortium name="EnsemblMetazoa"/>
        </authorList>
    </citation>
    <scope>IDENTIFICATION</scope>
    <source>
        <strain evidence="6">PEST</strain>
    </source>
</reference>
<dbReference type="EMBL" id="AAAB01008987">
    <property type="status" value="NOT_ANNOTATED_CDS"/>
    <property type="molecule type" value="Genomic_DNA"/>
</dbReference>
<dbReference type="Proteomes" id="UP000007062">
    <property type="component" value="Chromosome 2R"/>
</dbReference>
<keyword evidence="4" id="KW-0472">Membrane</keyword>
<dbReference type="InParanoid" id="A0A1S4GAW4"/>
<dbReference type="PANTHER" id="PTHR45902:SF2">
    <property type="entry name" value="G-PROTEIN COUPLED RECEPTORS FAMILY 2 PROFILE 2 DOMAIN-CONTAINING PROTEIN"/>
    <property type="match status" value="1"/>
</dbReference>
<evidence type="ECO:0000256" key="1">
    <source>
        <dbReference type="ARBA" id="ARBA00004141"/>
    </source>
</evidence>
<sequence>METLYTGHIHGFPPSANISYGSLSTAWGSQGGLIALGVVLGSSVSLVGLAFAFITYSLFSDLKSLAGTTLLSLLASLFMSQLLFVIGVGGVQDPELCLSLSLALLFMKLASLCWICCCCHHAFVLFRSNTNLCPSRESTMGKTLINYSLVSWGYPLIMLGVSAAFKYKERDIRISGYTHLQIFSQIVQELNGENHCWLMEGSAYVWGFLMPAIVLLFSGFYLACQGEGAIKIAAALQIDSRTKNKLIKKRGLQIGLFFKILVVLSTVVALGAIASIGNIMELWSVYSIAQGIQGLVIALLVSCNCKVLKLYSAPKTNKSRRGTYRSLKDGDGGRYGHLSISNPNYEEISHISNIPSDGVSSLTKMSYKEGCFVDRMDNSTTTALDCAFNGELSTTLSIDEVSKNPLPVSV</sequence>
<evidence type="ECO:0000313" key="6">
    <source>
        <dbReference type="EnsemblMetazoa" id="AGAP001100-PA"/>
    </source>
</evidence>
<dbReference type="GO" id="GO:0004930">
    <property type="term" value="F:G protein-coupled receptor activity"/>
    <property type="evidence" value="ECO:0007669"/>
    <property type="project" value="InterPro"/>
</dbReference>
<dbReference type="InterPro" id="IPR017981">
    <property type="entry name" value="GPCR_2-like_7TM"/>
</dbReference>
<accession>A0A1S4GAW4</accession>
<evidence type="ECO:0000256" key="2">
    <source>
        <dbReference type="ARBA" id="ARBA00022692"/>
    </source>
</evidence>
<proteinExistence type="predicted"/>
<evidence type="ECO:0000256" key="4">
    <source>
        <dbReference type="ARBA" id="ARBA00023136"/>
    </source>
</evidence>
<reference evidence="6 7" key="2">
    <citation type="journal article" date="2004" name="Trends Parasitol.">
        <title>The Anopheles gambiae genome: an update.</title>
        <authorList>
            <person name="Mongin E."/>
            <person name="Louis C."/>
            <person name="Holt R.A."/>
            <person name="Birney E."/>
            <person name="Collins F.H."/>
        </authorList>
    </citation>
    <scope>NUCLEOTIDE SEQUENCE [LARGE SCALE GENOMIC DNA]</scope>
    <source>
        <strain evidence="6 7">PEST</strain>
    </source>
</reference>
<evidence type="ECO:0000313" key="7">
    <source>
        <dbReference type="Proteomes" id="UP000007062"/>
    </source>
</evidence>
<reference evidence="6 7" key="1">
    <citation type="journal article" date="2002" name="Science">
        <title>The genome sequence of the malaria mosquito Anopheles gambiae.</title>
        <authorList>
            <person name="Holt R.A."/>
            <person name="Subramanian G.M."/>
            <person name="Halpern A."/>
            <person name="Sutton G.G."/>
            <person name="Charlab R."/>
            <person name="Nusskern D.R."/>
            <person name="Wincker P."/>
            <person name="Clark A.G."/>
            <person name="Ribeiro J.M."/>
            <person name="Wides R."/>
            <person name="Salzberg S.L."/>
            <person name="Loftus B."/>
            <person name="Yandell M."/>
            <person name="Majoros W.H."/>
            <person name="Rusch D.B."/>
            <person name="Lai Z."/>
            <person name="Kraft C.L."/>
            <person name="Abril J.F."/>
            <person name="Anthouard V."/>
            <person name="Arensburger P."/>
            <person name="Atkinson P.W."/>
            <person name="Baden H."/>
            <person name="de Berardinis V."/>
            <person name="Baldwin D."/>
            <person name="Benes V."/>
            <person name="Biedler J."/>
            <person name="Blass C."/>
            <person name="Bolanos R."/>
            <person name="Boscus D."/>
            <person name="Barnstead M."/>
            <person name="Cai S."/>
            <person name="Center A."/>
            <person name="Chaturverdi K."/>
            <person name="Christophides G.K."/>
            <person name="Chrystal M.A."/>
            <person name="Clamp M."/>
            <person name="Cravchik A."/>
            <person name="Curwen V."/>
            <person name="Dana A."/>
            <person name="Delcher A."/>
            <person name="Dew I."/>
            <person name="Evans C.A."/>
            <person name="Flanigan M."/>
            <person name="Grundschober-Freimoser A."/>
            <person name="Friedli L."/>
            <person name="Gu Z."/>
            <person name="Guan P."/>
            <person name="Guigo R."/>
            <person name="Hillenmeyer M.E."/>
            <person name="Hladun S.L."/>
            <person name="Hogan J.R."/>
            <person name="Hong Y.S."/>
            <person name="Hoover J."/>
            <person name="Jaillon O."/>
            <person name="Ke Z."/>
            <person name="Kodira C."/>
            <person name="Kokoza E."/>
            <person name="Koutsos A."/>
            <person name="Letunic I."/>
            <person name="Levitsky A."/>
            <person name="Liang Y."/>
            <person name="Lin J.J."/>
            <person name="Lobo N.F."/>
            <person name="Lopez J.R."/>
            <person name="Malek J.A."/>
            <person name="McIntosh T.C."/>
            <person name="Meister S."/>
            <person name="Miller J."/>
            <person name="Mobarry C."/>
            <person name="Mongin E."/>
            <person name="Murphy S.D."/>
            <person name="O'Brochta D.A."/>
            <person name="Pfannkoch C."/>
            <person name="Qi R."/>
            <person name="Regier M.A."/>
            <person name="Remington K."/>
            <person name="Shao H."/>
            <person name="Sharakhova M.V."/>
            <person name="Sitter C.D."/>
            <person name="Shetty J."/>
            <person name="Smith T.J."/>
            <person name="Strong R."/>
            <person name="Sun J."/>
            <person name="Thomasova D."/>
            <person name="Ton L.Q."/>
            <person name="Topalis P."/>
            <person name="Tu Z."/>
            <person name="Unger M.F."/>
            <person name="Walenz B."/>
            <person name="Wang A."/>
            <person name="Wang J."/>
            <person name="Wang M."/>
            <person name="Wang X."/>
            <person name="Woodford K.J."/>
            <person name="Wortman J.R."/>
            <person name="Wu M."/>
            <person name="Yao A."/>
            <person name="Zdobnov E.M."/>
            <person name="Zhang H."/>
            <person name="Zhao Q."/>
            <person name="Zhao S."/>
            <person name="Zhu S.C."/>
            <person name="Zhimulev I."/>
            <person name="Coluzzi M."/>
            <person name="della Torre A."/>
            <person name="Roth C.W."/>
            <person name="Louis C."/>
            <person name="Kalush F."/>
            <person name="Mural R.J."/>
            <person name="Myers E.W."/>
            <person name="Adams M.D."/>
            <person name="Smith H.O."/>
            <person name="Broder S."/>
            <person name="Gardner M.J."/>
            <person name="Fraser C.M."/>
            <person name="Birney E."/>
            <person name="Bork P."/>
            <person name="Brey P.T."/>
            <person name="Venter J.C."/>
            <person name="Weissenbach J."/>
            <person name="Kafatos F.C."/>
            <person name="Collins F.H."/>
            <person name="Hoffman S.L."/>
        </authorList>
    </citation>
    <scope>NUCLEOTIDE SEQUENCE [LARGE SCALE GENOMIC DNA]</scope>
    <source>
        <strain evidence="6 7">PEST</strain>
    </source>
</reference>
<dbReference type="InterPro" id="IPR053231">
    <property type="entry name" value="GPCR_LN-TM7"/>
</dbReference>
<evidence type="ECO:0000256" key="3">
    <source>
        <dbReference type="ARBA" id="ARBA00022989"/>
    </source>
</evidence>
<evidence type="ECO:0000259" key="5">
    <source>
        <dbReference type="PROSITE" id="PS50261"/>
    </source>
</evidence>
<dbReference type="VEuPathDB" id="VectorBase:AGAMI1_006839"/>
<protein>
    <submittedName>
        <fullName evidence="6">G_PROTEIN_RECEP_F2_4 domain-containing protein</fullName>
    </submittedName>
</protein>
<dbReference type="GO" id="GO:0016020">
    <property type="term" value="C:membrane"/>
    <property type="evidence" value="ECO:0007669"/>
    <property type="project" value="UniProtKB-SubCell"/>
</dbReference>
<dbReference type="InterPro" id="IPR000832">
    <property type="entry name" value="GPCR_2_secretin-like"/>
</dbReference>
<dbReference type="VEuPathDB" id="VectorBase:AGAP001100"/>
<dbReference type="Gene3D" id="1.20.1070.10">
    <property type="entry name" value="Rhodopsin 7-helix transmembrane proteins"/>
    <property type="match status" value="1"/>
</dbReference>
<feature type="domain" description="G-protein coupled receptors family 2 profile 2" evidence="5">
    <location>
        <begin position="34"/>
        <end position="222"/>
    </location>
</feature>
<dbReference type="Pfam" id="PF00002">
    <property type="entry name" value="7tm_2"/>
    <property type="match status" value="1"/>
</dbReference>
<dbReference type="AlphaFoldDB" id="A0A1S4GAW4"/>
<keyword evidence="7" id="KW-1185">Reference proteome</keyword>
<name>A0A1S4GAW4_ANOGA</name>